<dbReference type="InterPro" id="IPR016166">
    <property type="entry name" value="FAD-bd_PCMH"/>
</dbReference>
<protein>
    <submittedName>
        <fullName evidence="5">FAD-binding oxidoreductase</fullName>
    </submittedName>
</protein>
<dbReference type="Gene3D" id="1.10.45.10">
    <property type="entry name" value="Vanillyl-alcohol Oxidase, Chain A, domain 4"/>
    <property type="match status" value="1"/>
</dbReference>
<dbReference type="InterPro" id="IPR016167">
    <property type="entry name" value="FAD-bd_PCMH_sub1"/>
</dbReference>
<dbReference type="SUPFAM" id="SSF56176">
    <property type="entry name" value="FAD-binding/transporter-associated domain-like"/>
    <property type="match status" value="1"/>
</dbReference>
<keyword evidence="3" id="KW-0274">FAD</keyword>
<dbReference type="InterPro" id="IPR051264">
    <property type="entry name" value="FAD-oxidored/transferase_4"/>
</dbReference>
<accession>A0ABV8MXQ3</accession>
<keyword evidence="6" id="KW-1185">Reference proteome</keyword>
<dbReference type="InterPro" id="IPR016171">
    <property type="entry name" value="Vanillyl_alc_oxidase_C-sub2"/>
</dbReference>
<dbReference type="InterPro" id="IPR016169">
    <property type="entry name" value="FAD-bd_PCMH_sub2"/>
</dbReference>
<comment type="caution">
    <text evidence="5">The sequence shown here is derived from an EMBL/GenBank/DDBJ whole genome shotgun (WGS) entry which is preliminary data.</text>
</comment>
<dbReference type="Gene3D" id="3.30.43.10">
    <property type="entry name" value="Uridine Diphospho-n-acetylenolpyruvylglucosamine Reductase, domain 2"/>
    <property type="match status" value="1"/>
</dbReference>
<sequence>MTDFLADLRAVLPAVAVRTDPDSLAPRLLDQRQRYQGAAQALVLPASAEEAAAVLAVCRHHRVAVVPQAGNTGLVGGATPPYEGRSIVLACDRLDRIRHIDPVGYTMTAEAGCILDHLHDAASQHDRLFPLWLGSSGSARLGGLLSTNAGGLQVLRYGNARELCLGIEAVLPDGRLYHGLHPLRKRNVGYDLKQWLIGAEGTLGFITAATLRLWPRPQGRATALVALDDLSAVLKLFQAAKAQLGEVLSAFELIGAAALCQTAMQRPDCVRPFDPPPPWAALLEVSGGETDAVLEERLGELLTAGGWTEAVLASSLAQAEALWTLREAIPDAQRRAGPSIKHDISLPLDRLAEFVALACARLATALPEAQPVVFGHIGDGNLHFNLSLPREAVDRFDALEAHANELVFELTRACGGDISAEHGIGRLRREQADRWLDPVERGLMRQIKACFDPDGLMNPGVLL</sequence>
<comment type="similarity">
    <text evidence="1">Belongs to the FAD-binding oxidoreductase/transferase type 4 family.</text>
</comment>
<dbReference type="PANTHER" id="PTHR43716:SF2">
    <property type="entry name" value="BLL6224 PROTEIN"/>
    <property type="match status" value="1"/>
</dbReference>
<dbReference type="InterPro" id="IPR016164">
    <property type="entry name" value="FAD-linked_Oxase-like_C"/>
</dbReference>
<dbReference type="RefSeq" id="WP_378167535.1">
    <property type="nucleotide sequence ID" value="NZ_JBHSBU010000001.1"/>
</dbReference>
<evidence type="ECO:0000259" key="4">
    <source>
        <dbReference type="PROSITE" id="PS51387"/>
    </source>
</evidence>
<evidence type="ECO:0000313" key="5">
    <source>
        <dbReference type="EMBL" id="MFC4161512.1"/>
    </source>
</evidence>
<dbReference type="Gene3D" id="3.30.70.2740">
    <property type="match status" value="1"/>
</dbReference>
<evidence type="ECO:0000256" key="2">
    <source>
        <dbReference type="ARBA" id="ARBA00022630"/>
    </source>
</evidence>
<name>A0ABV8MXQ3_9NEIS</name>
<dbReference type="EMBL" id="JBHSBU010000001">
    <property type="protein sequence ID" value="MFC4161512.1"/>
    <property type="molecule type" value="Genomic_DNA"/>
</dbReference>
<proteinExistence type="inferred from homology"/>
<evidence type="ECO:0000256" key="1">
    <source>
        <dbReference type="ARBA" id="ARBA00008000"/>
    </source>
</evidence>
<dbReference type="Gene3D" id="3.30.465.10">
    <property type="match status" value="1"/>
</dbReference>
<dbReference type="Pfam" id="PF01565">
    <property type="entry name" value="FAD_binding_4"/>
    <property type="match status" value="1"/>
</dbReference>
<organism evidence="5 6">
    <name type="scientific">Chitinimonas lacunae</name>
    <dbReference type="NCBI Taxonomy" id="1963018"/>
    <lineage>
        <taxon>Bacteria</taxon>
        <taxon>Pseudomonadati</taxon>
        <taxon>Pseudomonadota</taxon>
        <taxon>Betaproteobacteria</taxon>
        <taxon>Neisseriales</taxon>
        <taxon>Chitinibacteraceae</taxon>
        <taxon>Chitinimonas</taxon>
    </lineage>
</organism>
<dbReference type="InterPro" id="IPR036318">
    <property type="entry name" value="FAD-bd_PCMH-like_sf"/>
</dbReference>
<dbReference type="SUPFAM" id="SSF55103">
    <property type="entry name" value="FAD-linked oxidases, C-terminal domain"/>
    <property type="match status" value="1"/>
</dbReference>
<gene>
    <name evidence="5" type="ORF">ACFOW7_19425</name>
</gene>
<dbReference type="InterPro" id="IPR004113">
    <property type="entry name" value="FAD-bd_oxidored_4_C"/>
</dbReference>
<evidence type="ECO:0000256" key="3">
    <source>
        <dbReference type="ARBA" id="ARBA00022827"/>
    </source>
</evidence>
<dbReference type="Proteomes" id="UP001595791">
    <property type="component" value="Unassembled WGS sequence"/>
</dbReference>
<keyword evidence="2" id="KW-0285">Flavoprotein</keyword>
<dbReference type="Pfam" id="PF02913">
    <property type="entry name" value="FAD-oxidase_C"/>
    <property type="match status" value="1"/>
</dbReference>
<reference evidence="6" key="1">
    <citation type="journal article" date="2019" name="Int. J. Syst. Evol. Microbiol.">
        <title>The Global Catalogue of Microorganisms (GCM) 10K type strain sequencing project: providing services to taxonomists for standard genome sequencing and annotation.</title>
        <authorList>
            <consortium name="The Broad Institute Genomics Platform"/>
            <consortium name="The Broad Institute Genome Sequencing Center for Infectious Disease"/>
            <person name="Wu L."/>
            <person name="Ma J."/>
        </authorList>
    </citation>
    <scope>NUCLEOTIDE SEQUENCE [LARGE SCALE GENOMIC DNA]</scope>
    <source>
        <strain evidence="6">LMG 29894</strain>
    </source>
</reference>
<dbReference type="PANTHER" id="PTHR43716">
    <property type="entry name" value="D-2-HYDROXYGLUTARATE DEHYDROGENASE, MITOCHONDRIAL"/>
    <property type="match status" value="1"/>
</dbReference>
<dbReference type="PROSITE" id="PS51387">
    <property type="entry name" value="FAD_PCMH"/>
    <property type="match status" value="1"/>
</dbReference>
<dbReference type="Gene3D" id="3.30.70.2190">
    <property type="match status" value="1"/>
</dbReference>
<feature type="domain" description="FAD-binding PCMH-type" evidence="4">
    <location>
        <begin position="35"/>
        <end position="216"/>
    </location>
</feature>
<evidence type="ECO:0000313" key="6">
    <source>
        <dbReference type="Proteomes" id="UP001595791"/>
    </source>
</evidence>
<dbReference type="InterPro" id="IPR006094">
    <property type="entry name" value="Oxid_FAD_bind_N"/>
</dbReference>